<proteinExistence type="predicted"/>
<evidence type="ECO:0000313" key="1">
    <source>
        <dbReference type="EMBL" id="KAF9414011.1"/>
    </source>
</evidence>
<name>A0A835GE18_SPOEX</name>
<protein>
    <submittedName>
        <fullName evidence="1">Uncharacterized protein</fullName>
    </submittedName>
</protein>
<accession>A0A835GE18</accession>
<organism evidence="1 2">
    <name type="scientific">Spodoptera exigua</name>
    <name type="common">Beet armyworm</name>
    <name type="synonym">Noctua fulgens</name>
    <dbReference type="NCBI Taxonomy" id="7107"/>
    <lineage>
        <taxon>Eukaryota</taxon>
        <taxon>Metazoa</taxon>
        <taxon>Ecdysozoa</taxon>
        <taxon>Arthropoda</taxon>
        <taxon>Hexapoda</taxon>
        <taxon>Insecta</taxon>
        <taxon>Pterygota</taxon>
        <taxon>Neoptera</taxon>
        <taxon>Endopterygota</taxon>
        <taxon>Lepidoptera</taxon>
        <taxon>Glossata</taxon>
        <taxon>Ditrysia</taxon>
        <taxon>Noctuoidea</taxon>
        <taxon>Noctuidae</taxon>
        <taxon>Amphipyrinae</taxon>
        <taxon>Spodoptera</taxon>
    </lineage>
</organism>
<keyword evidence="2" id="KW-1185">Reference proteome</keyword>
<evidence type="ECO:0000313" key="2">
    <source>
        <dbReference type="Proteomes" id="UP000648187"/>
    </source>
</evidence>
<comment type="caution">
    <text evidence="1">The sequence shown here is derived from an EMBL/GenBank/DDBJ whole genome shotgun (WGS) entry which is preliminary data.</text>
</comment>
<dbReference type="EMBL" id="JACKWZ010000145">
    <property type="protein sequence ID" value="KAF9414011.1"/>
    <property type="molecule type" value="Genomic_DNA"/>
</dbReference>
<reference evidence="1" key="1">
    <citation type="submission" date="2020-08" db="EMBL/GenBank/DDBJ databases">
        <title>Spodoptera exigua strain:BAW_Kor-Di-RS1 Genome sequencing and assembly.</title>
        <authorList>
            <person name="Kim J."/>
            <person name="Nam H.Y."/>
            <person name="Kwon M."/>
            <person name="Choi J.H."/>
            <person name="Cho S.R."/>
            <person name="Kim G.-H."/>
        </authorList>
    </citation>
    <scope>NUCLEOTIDE SEQUENCE</scope>
    <source>
        <strain evidence="1">BAW_Kor-Di-RS1</strain>
        <tissue evidence="1">Whole-body</tissue>
    </source>
</reference>
<gene>
    <name evidence="1" type="ORF">HW555_007964</name>
</gene>
<dbReference type="AlphaFoldDB" id="A0A835GE18"/>
<sequence>MKKYSIIGSNLKMEMEANVHLLKIVGNNNYIKIIKNMGSVTIIGDECSIDVMDNYGSVEMRSASNTVKINVCNCDDSRNVDGSTELKEVPNRTVIKNQKEKKSFKVSLEKFISVYVKKALGRSKK</sequence>
<dbReference type="Proteomes" id="UP000648187">
    <property type="component" value="Unassembled WGS sequence"/>
</dbReference>